<evidence type="ECO:0000256" key="12">
    <source>
        <dbReference type="ARBA" id="ARBA00022833"/>
    </source>
</evidence>
<keyword evidence="10" id="KW-0863">Zinc-finger</keyword>
<evidence type="ECO:0000256" key="6">
    <source>
        <dbReference type="ARBA" id="ARBA00022448"/>
    </source>
</evidence>
<dbReference type="EC" id="2.3.2.27" evidence="5"/>
<dbReference type="GO" id="GO:0008270">
    <property type="term" value="F:zinc ion binding"/>
    <property type="evidence" value="ECO:0007669"/>
    <property type="project" value="UniProtKB-KW"/>
</dbReference>
<keyword evidence="15" id="KW-0472">Membrane</keyword>
<keyword evidence="14" id="KW-1133">Transmembrane helix</keyword>
<keyword evidence="11" id="KW-0833">Ubl conjugation pathway</keyword>
<dbReference type="InterPro" id="IPR006845">
    <property type="entry name" value="Pex_N"/>
</dbReference>
<evidence type="ECO:0000256" key="10">
    <source>
        <dbReference type="ARBA" id="ARBA00022771"/>
    </source>
</evidence>
<evidence type="ECO:0000313" key="19">
    <source>
        <dbReference type="Proteomes" id="UP000541444"/>
    </source>
</evidence>
<keyword evidence="9" id="KW-0479">Metal-binding</keyword>
<organism evidence="18 19">
    <name type="scientific">Kingdonia uniflora</name>
    <dbReference type="NCBI Taxonomy" id="39325"/>
    <lineage>
        <taxon>Eukaryota</taxon>
        <taxon>Viridiplantae</taxon>
        <taxon>Streptophyta</taxon>
        <taxon>Embryophyta</taxon>
        <taxon>Tracheophyta</taxon>
        <taxon>Spermatophyta</taxon>
        <taxon>Magnoliopsida</taxon>
        <taxon>Ranunculales</taxon>
        <taxon>Circaeasteraceae</taxon>
        <taxon>Kingdonia</taxon>
    </lineage>
</organism>
<evidence type="ECO:0000313" key="18">
    <source>
        <dbReference type="EMBL" id="KAF6157089.1"/>
    </source>
</evidence>
<keyword evidence="13" id="KW-0653">Protein transport</keyword>
<comment type="subcellular location">
    <subcellularLocation>
        <location evidence="2">Peroxisome membrane</location>
        <topology evidence="2">Multi-pass membrane protein</topology>
    </subcellularLocation>
</comment>
<sequence length="260" mass="29661">MLGEGGSLLWRSRRSCELLRKTTSSLLRLRCLPQRFPSFIRLFILQVSGSYGLPPTPARHALFVVYQTAVPYLAERISSRVAAHEIILADSQSDELYGNASYGRHQHESYTSFESSSSSAHSRLQQRLYRLWLSAVQKWPTVCMYYHISKRAAGIRYVFLGKPLNQRPSYTFLRHTERGLPVLNEEGNLITLDSSYDKGSWASGSAGNPEIHTSLFLSSELFLKQQVTCIMEWCSEKPECPLYRTPITHSSLLCIYHSDF</sequence>
<proteinExistence type="inferred from homology"/>
<evidence type="ECO:0000256" key="15">
    <source>
        <dbReference type="ARBA" id="ARBA00023136"/>
    </source>
</evidence>
<evidence type="ECO:0000256" key="16">
    <source>
        <dbReference type="ARBA" id="ARBA00023140"/>
    </source>
</evidence>
<dbReference type="GO" id="GO:0061630">
    <property type="term" value="F:ubiquitin protein ligase activity"/>
    <property type="evidence" value="ECO:0007669"/>
    <property type="project" value="UniProtKB-EC"/>
</dbReference>
<dbReference type="PANTHER" id="PTHR23350:SF0">
    <property type="entry name" value="PEROXISOME BIOGENESIS FACTOR 10"/>
    <property type="match status" value="1"/>
</dbReference>
<protein>
    <recommendedName>
        <fullName evidence="5">RING-type E3 ubiquitin transferase</fullName>
        <ecNumber evidence="5">2.3.2.27</ecNumber>
    </recommendedName>
</protein>
<evidence type="ECO:0000256" key="3">
    <source>
        <dbReference type="ARBA" id="ARBA00004906"/>
    </source>
</evidence>
<evidence type="ECO:0000256" key="9">
    <source>
        <dbReference type="ARBA" id="ARBA00022723"/>
    </source>
</evidence>
<dbReference type="Proteomes" id="UP000541444">
    <property type="component" value="Unassembled WGS sequence"/>
</dbReference>
<evidence type="ECO:0000256" key="11">
    <source>
        <dbReference type="ARBA" id="ARBA00022786"/>
    </source>
</evidence>
<dbReference type="OrthoDB" id="6270329at2759"/>
<comment type="catalytic activity">
    <reaction evidence="1">
        <text>S-ubiquitinyl-[E2 ubiquitin-conjugating enzyme]-L-cysteine + [acceptor protein]-L-lysine = [E2 ubiquitin-conjugating enzyme]-L-cysteine + N(6)-ubiquitinyl-[acceptor protein]-L-lysine.</text>
        <dbReference type="EC" id="2.3.2.27"/>
    </reaction>
</comment>
<dbReference type="GO" id="GO:0016558">
    <property type="term" value="P:protein import into peroxisome matrix"/>
    <property type="evidence" value="ECO:0007669"/>
    <property type="project" value="InterPro"/>
</dbReference>
<evidence type="ECO:0000256" key="1">
    <source>
        <dbReference type="ARBA" id="ARBA00000900"/>
    </source>
</evidence>
<evidence type="ECO:0000259" key="17">
    <source>
        <dbReference type="Pfam" id="PF04757"/>
    </source>
</evidence>
<evidence type="ECO:0000256" key="7">
    <source>
        <dbReference type="ARBA" id="ARBA00022679"/>
    </source>
</evidence>
<evidence type="ECO:0000256" key="5">
    <source>
        <dbReference type="ARBA" id="ARBA00012483"/>
    </source>
</evidence>
<dbReference type="Pfam" id="PF04757">
    <property type="entry name" value="Pex2_Pex12"/>
    <property type="match status" value="1"/>
</dbReference>
<keyword evidence="16" id="KW-0576">Peroxisome</keyword>
<evidence type="ECO:0000256" key="2">
    <source>
        <dbReference type="ARBA" id="ARBA00004585"/>
    </source>
</evidence>
<comment type="similarity">
    <text evidence="4">Belongs to the pex2/pex10/pex12 family.</text>
</comment>
<dbReference type="AlphaFoldDB" id="A0A7J7MQ84"/>
<comment type="caution">
    <text evidence="18">The sequence shown here is derived from an EMBL/GenBank/DDBJ whole genome shotgun (WGS) entry which is preliminary data.</text>
</comment>
<evidence type="ECO:0000256" key="8">
    <source>
        <dbReference type="ARBA" id="ARBA00022692"/>
    </source>
</evidence>
<reference evidence="18 19" key="1">
    <citation type="journal article" date="2020" name="IScience">
        <title>Genome Sequencing of the Endangered Kingdonia uniflora (Circaeasteraceae, Ranunculales) Reveals Potential Mechanisms of Evolutionary Specialization.</title>
        <authorList>
            <person name="Sun Y."/>
            <person name="Deng T."/>
            <person name="Zhang A."/>
            <person name="Moore M.J."/>
            <person name="Landis J.B."/>
            <person name="Lin N."/>
            <person name="Zhang H."/>
            <person name="Zhang X."/>
            <person name="Huang J."/>
            <person name="Zhang X."/>
            <person name="Sun H."/>
            <person name="Wang H."/>
        </authorList>
    </citation>
    <scope>NUCLEOTIDE SEQUENCE [LARGE SCALE GENOMIC DNA]</scope>
    <source>
        <strain evidence="18">TB1705</strain>
        <tissue evidence="18">Leaf</tissue>
    </source>
</reference>
<feature type="domain" description="Pex N-terminal" evidence="17">
    <location>
        <begin position="45"/>
        <end position="171"/>
    </location>
</feature>
<keyword evidence="12" id="KW-0862">Zinc</keyword>
<gene>
    <name evidence="18" type="ORF">GIB67_041550</name>
</gene>
<accession>A0A7J7MQ84</accession>
<name>A0A7J7MQ84_9MAGN</name>
<dbReference type="EMBL" id="JACGCM010001281">
    <property type="protein sequence ID" value="KAF6157089.1"/>
    <property type="molecule type" value="Genomic_DNA"/>
</dbReference>
<keyword evidence="8" id="KW-0812">Transmembrane</keyword>
<evidence type="ECO:0000256" key="14">
    <source>
        <dbReference type="ARBA" id="ARBA00022989"/>
    </source>
</evidence>
<evidence type="ECO:0000256" key="4">
    <source>
        <dbReference type="ARBA" id="ARBA00008704"/>
    </source>
</evidence>
<dbReference type="PANTHER" id="PTHR23350">
    <property type="entry name" value="PEROXISOME ASSEMBLY PROTEIN 10"/>
    <property type="match status" value="1"/>
</dbReference>
<evidence type="ECO:0000256" key="13">
    <source>
        <dbReference type="ARBA" id="ARBA00022927"/>
    </source>
</evidence>
<keyword evidence="7" id="KW-0808">Transferase</keyword>
<dbReference type="GO" id="GO:0005778">
    <property type="term" value="C:peroxisomal membrane"/>
    <property type="evidence" value="ECO:0007669"/>
    <property type="project" value="UniProtKB-SubCell"/>
</dbReference>
<keyword evidence="19" id="KW-1185">Reference proteome</keyword>
<dbReference type="InterPro" id="IPR025654">
    <property type="entry name" value="PEX2/10"/>
</dbReference>
<comment type="pathway">
    <text evidence="3">Protein modification; protein ubiquitination.</text>
</comment>
<keyword evidence="6" id="KW-0813">Transport</keyword>